<feature type="compositionally biased region" description="Low complexity" evidence="1">
    <location>
        <begin position="819"/>
        <end position="830"/>
    </location>
</feature>
<feature type="compositionally biased region" description="Polar residues" evidence="1">
    <location>
        <begin position="584"/>
        <end position="593"/>
    </location>
</feature>
<keyword evidence="3" id="KW-1185">Reference proteome</keyword>
<evidence type="ECO:0000256" key="1">
    <source>
        <dbReference type="SAM" id="MobiDB-lite"/>
    </source>
</evidence>
<feature type="region of interest" description="Disordered" evidence="1">
    <location>
        <begin position="1226"/>
        <end position="1245"/>
    </location>
</feature>
<feature type="compositionally biased region" description="Low complexity" evidence="1">
    <location>
        <begin position="16"/>
        <end position="38"/>
    </location>
</feature>
<feature type="region of interest" description="Disordered" evidence="1">
    <location>
        <begin position="1445"/>
        <end position="1575"/>
    </location>
</feature>
<dbReference type="OrthoDB" id="267734at2759"/>
<name>A0A0N0P8N4_LEPSE</name>
<feature type="compositionally biased region" description="Basic residues" evidence="1">
    <location>
        <begin position="597"/>
        <end position="606"/>
    </location>
</feature>
<feature type="compositionally biased region" description="Polar residues" evidence="1">
    <location>
        <begin position="391"/>
        <end position="404"/>
    </location>
</feature>
<accession>A0A0N0P8N4</accession>
<dbReference type="EMBL" id="LJSK01000010">
    <property type="protein sequence ID" value="KPI90149.1"/>
    <property type="molecule type" value="Genomic_DNA"/>
</dbReference>
<dbReference type="InterPro" id="IPR051144">
    <property type="entry name" value="Formin_homology_domain"/>
</dbReference>
<feature type="compositionally biased region" description="Low complexity" evidence="1">
    <location>
        <begin position="1476"/>
        <end position="1492"/>
    </location>
</feature>
<feature type="region of interest" description="Disordered" evidence="1">
    <location>
        <begin position="1"/>
        <end position="102"/>
    </location>
</feature>
<feature type="region of interest" description="Disordered" evidence="1">
    <location>
        <begin position="683"/>
        <end position="706"/>
    </location>
</feature>
<feature type="compositionally biased region" description="Basic and acidic residues" evidence="1">
    <location>
        <begin position="1384"/>
        <end position="1394"/>
    </location>
</feature>
<feature type="region of interest" description="Disordered" evidence="1">
    <location>
        <begin position="785"/>
        <end position="835"/>
    </location>
</feature>
<feature type="compositionally biased region" description="Polar residues" evidence="1">
    <location>
        <begin position="1457"/>
        <end position="1467"/>
    </location>
</feature>
<dbReference type="VEuPathDB" id="TriTrypDB:Lsey_0010_0610"/>
<gene>
    <name evidence="2" type="ORF">ABL78_0794</name>
</gene>
<feature type="compositionally biased region" description="Basic and acidic residues" evidence="1">
    <location>
        <begin position="1354"/>
        <end position="1366"/>
    </location>
</feature>
<evidence type="ECO:0000313" key="3">
    <source>
        <dbReference type="Proteomes" id="UP000038009"/>
    </source>
</evidence>
<feature type="compositionally biased region" description="Pro residues" evidence="1">
    <location>
        <begin position="211"/>
        <end position="220"/>
    </location>
</feature>
<organism evidence="2 3">
    <name type="scientific">Leptomonas seymouri</name>
    <dbReference type="NCBI Taxonomy" id="5684"/>
    <lineage>
        <taxon>Eukaryota</taxon>
        <taxon>Discoba</taxon>
        <taxon>Euglenozoa</taxon>
        <taxon>Kinetoplastea</taxon>
        <taxon>Metakinetoplastina</taxon>
        <taxon>Trypanosomatida</taxon>
        <taxon>Trypanosomatidae</taxon>
        <taxon>Leishmaniinae</taxon>
        <taxon>Leptomonas</taxon>
    </lineage>
</organism>
<feature type="compositionally biased region" description="Basic and acidic residues" evidence="1">
    <location>
        <begin position="459"/>
        <end position="474"/>
    </location>
</feature>
<evidence type="ECO:0000313" key="2">
    <source>
        <dbReference type="EMBL" id="KPI90149.1"/>
    </source>
</evidence>
<feature type="compositionally biased region" description="Pro residues" evidence="1">
    <location>
        <begin position="1493"/>
        <end position="1502"/>
    </location>
</feature>
<feature type="region of interest" description="Disordered" evidence="1">
    <location>
        <begin position="145"/>
        <end position="223"/>
    </location>
</feature>
<proteinExistence type="predicted"/>
<feature type="compositionally biased region" description="Pro residues" evidence="1">
    <location>
        <begin position="1532"/>
        <end position="1542"/>
    </location>
</feature>
<feature type="compositionally biased region" description="Polar residues" evidence="1">
    <location>
        <begin position="1368"/>
        <end position="1383"/>
    </location>
</feature>
<feature type="compositionally biased region" description="Pro residues" evidence="1">
    <location>
        <begin position="73"/>
        <end position="82"/>
    </location>
</feature>
<feature type="compositionally biased region" description="Low complexity" evidence="1">
    <location>
        <begin position="48"/>
        <end position="59"/>
    </location>
</feature>
<dbReference type="PANTHER" id="PTHR45733:SF7">
    <property type="entry name" value="C2 TENSIN-TYPE DOMAIN-CONTAINING PROTEIN"/>
    <property type="match status" value="1"/>
</dbReference>
<feature type="region of interest" description="Disordered" evidence="1">
    <location>
        <begin position="584"/>
        <end position="629"/>
    </location>
</feature>
<feature type="region of interest" description="Disordered" evidence="1">
    <location>
        <begin position="1341"/>
        <end position="1397"/>
    </location>
</feature>
<dbReference type="Proteomes" id="UP000038009">
    <property type="component" value="Unassembled WGS sequence"/>
</dbReference>
<comment type="caution">
    <text evidence="2">The sequence shown here is derived from an EMBL/GenBank/DDBJ whole genome shotgun (WGS) entry which is preliminary data.</text>
</comment>
<feature type="region of interest" description="Disordered" evidence="1">
    <location>
        <begin position="391"/>
        <end position="474"/>
    </location>
</feature>
<dbReference type="PANTHER" id="PTHR45733">
    <property type="entry name" value="FORMIN-J"/>
    <property type="match status" value="1"/>
</dbReference>
<reference evidence="2 3" key="1">
    <citation type="journal article" date="2015" name="PLoS Pathog.">
        <title>Leptomonas seymouri: Adaptations to the Dixenous Life Cycle Analyzed by Genome Sequencing, Transcriptome Profiling and Co-infection with Leishmania donovani.</title>
        <authorList>
            <person name="Kraeva N."/>
            <person name="Butenko A."/>
            <person name="Hlavacova J."/>
            <person name="Kostygov A."/>
            <person name="Myskova J."/>
            <person name="Grybchuk D."/>
            <person name="Lestinova T."/>
            <person name="Votypka J."/>
            <person name="Volf P."/>
            <person name="Opperdoes F."/>
            <person name="Flegontov P."/>
            <person name="Lukes J."/>
            <person name="Yurchenko V."/>
        </authorList>
    </citation>
    <scope>NUCLEOTIDE SEQUENCE [LARGE SCALE GENOMIC DNA]</scope>
    <source>
        <strain evidence="2 3">ATCC 30220</strain>
    </source>
</reference>
<feature type="compositionally biased region" description="Polar residues" evidence="1">
    <location>
        <begin position="558"/>
        <end position="568"/>
    </location>
</feature>
<dbReference type="OMA" id="WWTQRAH"/>
<feature type="compositionally biased region" description="Polar residues" evidence="1">
    <location>
        <begin position="797"/>
        <end position="809"/>
    </location>
</feature>
<protein>
    <submittedName>
        <fullName evidence="2">Uncharacterized protein</fullName>
    </submittedName>
</protein>
<sequence>MVHRFPASSPRKAKGATAPPSLTTSTSSSSTQSAMLADSETDSVDRYSSTTASPASFSPVTFMSDSNRSAPTLSPPSPPPPTAGDSADTENEAEGTAPVLVAFNDVPRLEDDTAHHGARYMDLSKAAQTHSTLSFRSSLFSYTSTSTTADSAEGPGVPGRASPSRPSPLSTPHMSDAVEGSAQRFHPSPQRRSSQKRAMPRGGNGLRSSLPPSPDPPPQRPCAFASSLVDTKATKKVTAVAQLTHRSMVGGAATMAQISPQHSATLKGEELGDKIDGDRTQLQAEREQQLTPDGAENKQEESLKRLLDGPDDLDTISTLPTSALESLTASTPPPTPQLSISYSTSLTTTDHLLGLAATLRDTYGCPSLSQLASGLLCNEALDTKGQPLVTSGRNSAALSWTPKSLPSAPAKGRRRKDLQAPAAASSKSSKKRAQAEAVATTPSPERASGNKSAKKKHKKELDGAADSKRPEGEEVKVADIALLQADDTPTPIISPSLPPPHEPAQPEAMPTPVLKENEDWTAADVAPTLSTLDAMEASAPKELPRDGGFGGLDIEKWSPSQRPFPSIGNANVSPLSQLSFLVSESAARQQQDTAPLKMKRSRKSKAPRGQPPGEANLPLDGHVAPSHDESTDTIAANAAGAQDQLLAATLVPEFLMESARDDELLIDQVWSGEQKAVENLCPTPATAPLQKRNRKGQARPNQTDLQEPFTLSNRRNSISPEGGADPLAWWRATRAAAASNIPSAGRPCLWVEVSKLYQESYATVLRQLLVYWGCIHQQKCEHAKASDKDGSSAAVATSRSFEQPSTASSSHRKRSRTGQSQSAESSPPHSSLHHGAPKGNDGIVILLCQPTVSLAEVLQWWTQRAHVAHGFMPPLLAVSMTEESVVPPPAAWKPGVSAAADFSSENSSATLLARAVLHASCDTQMDASRSLAVSCSEAGKAAFAHILSHSQIYASPSRCADVLAAVLRLPPTARLFEGATAALTEEEVDVGSLAAVMATTTCSSDAHYSPLRGETGATRRPAFIQEKCFEELCRWNGLAARLRDKPRRPQLLLHRVCTDVLPDAPMQLGEVTVKEKRKIKCSGSTHTPASQTSQPLLSLWLSYGLVRPATRNEDTFANAARREARLLAGHAPPVTLLPAHMSIITLFASLVFQRGNYTTAVNLVDAHARAPPRRLTDYISGYNCVFSGPMHYVVSATVRRYLHVRLDVNVTPLLALGSATSKSAVTAEGTKASRKRGAATAAGATRRPAATTEASVVQAVVHLARTQWRGVLGFLSCTCTPRVYERTAHTDDGTKVCRHLAELFYYFVTQQFRVLAGGQRGPSRIFGGVAGGPARRLERVLGSDVPPVPPSVKELTKPESAAKDGDLQSVSQASPDQLGASSSKGRDSGPEKGGKGTFTLEADALLANEFSLVLYSDSTGTLAGHEGSGDADAPDAESRGETLLTVASEPVPEETPAPSSGMPNTTSSRREKKAHGASAAAPQPGPAVTRAPLQPPPPPPAPAAQSFHNEALQYALQFISQHRVADDAGTPPETPHPRPPGLLPHKASTAKAAPASSARRKRSREEERPVGSVGEAARALQLVEQLLRDALHGEGGLNVQCPEKQ</sequence>
<feature type="region of interest" description="Disordered" evidence="1">
    <location>
        <begin position="538"/>
        <end position="568"/>
    </location>
</feature>